<dbReference type="EMBL" id="JAHXRI010000010">
    <property type="protein sequence ID" value="MBZ1351169.1"/>
    <property type="molecule type" value="Genomic_DNA"/>
</dbReference>
<keyword evidence="3" id="KW-1185">Reference proteome</keyword>
<dbReference type="InterPro" id="IPR021301">
    <property type="entry name" value="DUF2779"/>
</dbReference>
<dbReference type="AlphaFoldDB" id="A0A953T7Y2"/>
<proteinExistence type="predicted"/>
<evidence type="ECO:0000313" key="2">
    <source>
        <dbReference type="EMBL" id="MBZ1351169.1"/>
    </source>
</evidence>
<name>A0A953T7Y2_9BURK</name>
<organism evidence="2 3">
    <name type="scientific">Zwartia hollandica</name>
    <dbReference type="NCBI Taxonomy" id="324606"/>
    <lineage>
        <taxon>Bacteria</taxon>
        <taxon>Pseudomonadati</taxon>
        <taxon>Pseudomonadota</taxon>
        <taxon>Betaproteobacteria</taxon>
        <taxon>Burkholderiales</taxon>
        <taxon>Alcaligenaceae</taxon>
        <taxon>Zwartia</taxon>
    </lineage>
</organism>
<comment type="caution">
    <text evidence="2">The sequence shown here is derived from an EMBL/GenBank/DDBJ whole genome shotgun (WGS) entry which is preliminary data.</text>
</comment>
<protein>
    <submittedName>
        <fullName evidence="2">DUF2779 domain-containing protein</fullName>
    </submittedName>
</protein>
<sequence>MLTKSKITKHRQCPRLLWLDLNRRSLAQYDDATIARLAEGNRVGDVSRQLHPGGVLIDTLHLPQALVRTQEALNQKTVPVFEPAFVAGDVLVRVDLLLPQKGSYRLVEVKSSTEVKDYHYEDASVQYWVMQQAGLVPTSVALGHINNTFEYKTEGQYQGLITEVDITASVKERLDQVPDWIASAKATSEQTELPEVKTGRQCKQPFECGYLAYCKSLEKQTEYPVSILPRVSAKQLEQFAKKGISDVRQIPDGYLDKENHERVRQVSVSGQTYLNPLAKEALDQLPYPRYYLDFETVAPAVPRWLDSRPYQQIPFQWSCHIETGAGAALQHQQFLHRDASDPRRVFAESLLNTLGAQGSILVYNAGFESSRIEELAAHFPDLAPRLLALIERIFDLLPLAQKNYYHPAMMGSWSIKAVLPTLSDLDYVNLAIGNGGLAQVAYLELIDRATPVLRRDALYEDLLKYCYQDTLAMVHVAKRFCALQPN</sequence>
<evidence type="ECO:0000313" key="3">
    <source>
        <dbReference type="Proteomes" id="UP000739565"/>
    </source>
</evidence>
<dbReference type="Pfam" id="PF11074">
    <property type="entry name" value="DUF2779"/>
    <property type="match status" value="1"/>
</dbReference>
<dbReference type="Proteomes" id="UP000739565">
    <property type="component" value="Unassembled WGS sequence"/>
</dbReference>
<feature type="domain" description="DUF2779" evidence="1">
    <location>
        <begin position="290"/>
        <end position="414"/>
    </location>
</feature>
<accession>A0A953T7Y2</accession>
<gene>
    <name evidence="2" type="ORF">KZZ10_10975</name>
</gene>
<reference evidence="2" key="1">
    <citation type="submission" date="2021-07" db="EMBL/GenBank/DDBJ databases">
        <title>New genus and species of the family Alcaligenaceae.</title>
        <authorList>
            <person name="Hahn M.W."/>
        </authorList>
    </citation>
    <scope>NUCLEOTIDE SEQUENCE</scope>
    <source>
        <strain evidence="2">LF4-65</strain>
    </source>
</reference>
<evidence type="ECO:0000259" key="1">
    <source>
        <dbReference type="Pfam" id="PF11074"/>
    </source>
</evidence>